<dbReference type="InterPro" id="IPR011989">
    <property type="entry name" value="ARM-like"/>
</dbReference>
<reference evidence="2" key="2">
    <citation type="submission" date="2020-11" db="EMBL/GenBank/DDBJ databases">
        <authorList>
            <person name="McCartney M.A."/>
            <person name="Auch B."/>
            <person name="Kono T."/>
            <person name="Mallez S."/>
            <person name="Becker A."/>
            <person name="Gohl D.M."/>
            <person name="Silverstein K.A.T."/>
            <person name="Koren S."/>
            <person name="Bechman K.B."/>
            <person name="Herman A."/>
            <person name="Abrahante J.E."/>
            <person name="Garbe J."/>
        </authorList>
    </citation>
    <scope>NUCLEOTIDE SEQUENCE</scope>
    <source>
        <strain evidence="2">Duluth1</strain>
        <tissue evidence="2">Whole animal</tissue>
    </source>
</reference>
<gene>
    <name evidence="2" type="ORF">DPMN_114752</name>
</gene>
<proteinExistence type="predicted"/>
<dbReference type="PANTHER" id="PTHR45976">
    <property type="entry name" value="ARMADILLO SEGMENT POLARITY PROTEIN"/>
    <property type="match status" value="1"/>
</dbReference>
<dbReference type="InterPro" id="IPR013284">
    <property type="entry name" value="Beta-catenin"/>
</dbReference>
<organism evidence="2 3">
    <name type="scientific">Dreissena polymorpha</name>
    <name type="common">Zebra mussel</name>
    <name type="synonym">Mytilus polymorpha</name>
    <dbReference type="NCBI Taxonomy" id="45954"/>
    <lineage>
        <taxon>Eukaryota</taxon>
        <taxon>Metazoa</taxon>
        <taxon>Spiralia</taxon>
        <taxon>Lophotrochozoa</taxon>
        <taxon>Mollusca</taxon>
        <taxon>Bivalvia</taxon>
        <taxon>Autobranchia</taxon>
        <taxon>Heteroconchia</taxon>
        <taxon>Euheterodonta</taxon>
        <taxon>Imparidentia</taxon>
        <taxon>Neoheterodontei</taxon>
        <taxon>Myida</taxon>
        <taxon>Dreissenoidea</taxon>
        <taxon>Dreissenidae</taxon>
        <taxon>Dreissena</taxon>
    </lineage>
</organism>
<reference evidence="2" key="1">
    <citation type="journal article" date="2019" name="bioRxiv">
        <title>The Genome of the Zebra Mussel, Dreissena polymorpha: A Resource for Invasive Species Research.</title>
        <authorList>
            <person name="McCartney M.A."/>
            <person name="Auch B."/>
            <person name="Kono T."/>
            <person name="Mallez S."/>
            <person name="Zhang Y."/>
            <person name="Obille A."/>
            <person name="Becker A."/>
            <person name="Abrahante J.E."/>
            <person name="Garbe J."/>
            <person name="Badalamenti J.P."/>
            <person name="Herman A."/>
            <person name="Mangelson H."/>
            <person name="Liachko I."/>
            <person name="Sullivan S."/>
            <person name="Sone E.D."/>
            <person name="Koren S."/>
            <person name="Silverstein K.A.T."/>
            <person name="Beckman K.B."/>
            <person name="Gohl D.M."/>
        </authorList>
    </citation>
    <scope>NUCLEOTIDE SEQUENCE</scope>
    <source>
        <strain evidence="2">Duluth1</strain>
        <tissue evidence="2">Whole animal</tissue>
    </source>
</reference>
<sequence>MLVTLFQLIILASGGPSELVRLMRSYTYETLLWTTSRVLKVLSVCPSNKPAIVEAGT</sequence>
<protein>
    <submittedName>
        <fullName evidence="2">Uncharacterized protein</fullName>
    </submittedName>
</protein>
<evidence type="ECO:0000313" key="3">
    <source>
        <dbReference type="Proteomes" id="UP000828390"/>
    </source>
</evidence>
<dbReference type="PROSITE" id="PS50176">
    <property type="entry name" value="ARM_REPEAT"/>
    <property type="match status" value="1"/>
</dbReference>
<dbReference type="AlphaFoldDB" id="A0A9D4KKP2"/>
<evidence type="ECO:0000256" key="1">
    <source>
        <dbReference type="PROSITE-ProRule" id="PRU00259"/>
    </source>
</evidence>
<keyword evidence="3" id="KW-1185">Reference proteome</keyword>
<dbReference type="Gene3D" id="1.25.10.10">
    <property type="entry name" value="Leucine-rich Repeat Variant"/>
    <property type="match status" value="1"/>
</dbReference>
<dbReference type="EMBL" id="JAIWYP010000004">
    <property type="protein sequence ID" value="KAH3841293.1"/>
    <property type="molecule type" value="Genomic_DNA"/>
</dbReference>
<dbReference type="GO" id="GO:0007155">
    <property type="term" value="P:cell adhesion"/>
    <property type="evidence" value="ECO:0007669"/>
    <property type="project" value="InterPro"/>
</dbReference>
<feature type="repeat" description="ARM" evidence="1">
    <location>
        <begin position="14"/>
        <end position="57"/>
    </location>
</feature>
<dbReference type="Proteomes" id="UP000828390">
    <property type="component" value="Unassembled WGS sequence"/>
</dbReference>
<evidence type="ECO:0000313" key="2">
    <source>
        <dbReference type="EMBL" id="KAH3841293.1"/>
    </source>
</evidence>
<accession>A0A9D4KKP2</accession>
<dbReference type="InterPro" id="IPR000225">
    <property type="entry name" value="Armadillo"/>
</dbReference>
<name>A0A9D4KKP2_DREPO</name>
<dbReference type="GO" id="GO:0045296">
    <property type="term" value="F:cadherin binding"/>
    <property type="evidence" value="ECO:0007669"/>
    <property type="project" value="InterPro"/>
</dbReference>
<comment type="caution">
    <text evidence="2">The sequence shown here is derived from an EMBL/GenBank/DDBJ whole genome shotgun (WGS) entry which is preliminary data.</text>
</comment>